<dbReference type="PANTHER" id="PTHR46680:SF3">
    <property type="entry name" value="NF-KAPPA-B INHIBITOR CACTUS"/>
    <property type="match status" value="1"/>
</dbReference>
<evidence type="ECO:0000313" key="10">
    <source>
        <dbReference type="EMBL" id="KAF7487704.1"/>
    </source>
</evidence>
<keyword evidence="5" id="KW-0528">Neurotoxin</keyword>
<reference evidence="12" key="1">
    <citation type="journal article" date="2020" name="PLoS Negl. Trop. Dis.">
        <title>High-quality nuclear genome for Sarcoptes scabiei-A critical resource for a neglected parasite.</title>
        <authorList>
            <person name="Korhonen P.K."/>
            <person name="Gasser R.B."/>
            <person name="Ma G."/>
            <person name="Wang T."/>
            <person name="Stroehlein A.J."/>
            <person name="Young N.D."/>
            <person name="Ang C.S."/>
            <person name="Fernando D.D."/>
            <person name="Lu H.C."/>
            <person name="Taylor S."/>
            <person name="Reynolds S.L."/>
            <person name="Mofiz E."/>
            <person name="Najaraj S.H."/>
            <person name="Gowda H."/>
            <person name="Madugundu A."/>
            <person name="Renuse S."/>
            <person name="Holt D."/>
            <person name="Pandey A."/>
            <person name="Papenfuss A.T."/>
            <person name="Fischer K."/>
        </authorList>
    </citation>
    <scope>NUCLEOTIDE SEQUENCE [LARGE SCALE GENOMIC DNA]</scope>
</reference>
<dbReference type="InterPro" id="IPR036770">
    <property type="entry name" value="Ankyrin_rpt-contain_sf"/>
</dbReference>
<evidence type="ECO:0000256" key="8">
    <source>
        <dbReference type="PROSITE-ProRule" id="PRU00023"/>
    </source>
</evidence>
<reference evidence="11" key="3">
    <citation type="submission" date="2022-06" db="UniProtKB">
        <authorList>
            <consortium name="EnsemblMetazoa"/>
        </authorList>
    </citation>
    <scope>IDENTIFICATION</scope>
</reference>
<evidence type="ECO:0000256" key="2">
    <source>
        <dbReference type="ARBA" id="ARBA00022483"/>
    </source>
</evidence>
<dbReference type="InterPro" id="IPR002110">
    <property type="entry name" value="Ankyrin_rpt"/>
</dbReference>
<proteinExistence type="predicted"/>
<dbReference type="GO" id="GO:0044231">
    <property type="term" value="C:host cell presynaptic membrane"/>
    <property type="evidence" value="ECO:0007669"/>
    <property type="project" value="UniProtKB-KW"/>
</dbReference>
<dbReference type="EnsemblMetazoa" id="SSS_1970s_mrna">
    <property type="protein sequence ID" value="KAF7487704.1"/>
    <property type="gene ID" value="SSS_1970"/>
</dbReference>
<protein>
    <submittedName>
        <fullName evidence="10">NF-kappa-B inhibitor epsilon</fullName>
    </submittedName>
</protein>
<dbReference type="InterPro" id="IPR051070">
    <property type="entry name" value="NF-kappa-B_inhibitor"/>
</dbReference>
<keyword evidence="7" id="KW-1053">Target membrane</keyword>
<keyword evidence="5" id="KW-0638">Presynaptic neurotoxin</keyword>
<keyword evidence="4" id="KW-0677">Repeat</keyword>
<accession>A0A834QYG9</accession>
<evidence type="ECO:0000256" key="5">
    <source>
        <dbReference type="ARBA" id="ARBA00023028"/>
    </source>
</evidence>
<keyword evidence="2" id="KW-0268">Exocytosis</keyword>
<dbReference type="OrthoDB" id="10254947at2759"/>
<dbReference type="Gene3D" id="1.25.40.20">
    <property type="entry name" value="Ankyrin repeat-containing domain"/>
    <property type="match status" value="1"/>
</dbReference>
<organism evidence="10">
    <name type="scientific">Sarcoptes scabiei</name>
    <name type="common">Itch mite</name>
    <name type="synonym">Acarus scabiei</name>
    <dbReference type="NCBI Taxonomy" id="52283"/>
    <lineage>
        <taxon>Eukaryota</taxon>
        <taxon>Metazoa</taxon>
        <taxon>Ecdysozoa</taxon>
        <taxon>Arthropoda</taxon>
        <taxon>Chelicerata</taxon>
        <taxon>Arachnida</taxon>
        <taxon>Acari</taxon>
        <taxon>Acariformes</taxon>
        <taxon>Sarcoptiformes</taxon>
        <taxon>Astigmata</taxon>
        <taxon>Psoroptidia</taxon>
        <taxon>Sarcoptoidea</taxon>
        <taxon>Sarcoptidae</taxon>
        <taxon>Sarcoptinae</taxon>
        <taxon>Sarcoptes</taxon>
    </lineage>
</organism>
<dbReference type="GO" id="GO:0051059">
    <property type="term" value="F:NF-kappaB binding"/>
    <property type="evidence" value="ECO:0007669"/>
    <property type="project" value="TreeGrafter"/>
</dbReference>
<dbReference type="PANTHER" id="PTHR46680">
    <property type="entry name" value="NF-KAPPA-B INHIBITOR ALPHA"/>
    <property type="match status" value="1"/>
</dbReference>
<evidence type="ECO:0000256" key="9">
    <source>
        <dbReference type="SAM" id="MobiDB-lite"/>
    </source>
</evidence>
<feature type="repeat" description="ANK" evidence="8">
    <location>
        <begin position="297"/>
        <end position="329"/>
    </location>
</feature>
<evidence type="ECO:0000313" key="11">
    <source>
        <dbReference type="EnsemblMetazoa" id="KAF7487704.1"/>
    </source>
</evidence>
<feature type="compositionally biased region" description="Polar residues" evidence="9">
    <location>
        <begin position="19"/>
        <end position="28"/>
    </location>
</feature>
<name>A0A834QYG9_SARSC</name>
<feature type="region of interest" description="Disordered" evidence="9">
    <location>
        <begin position="1"/>
        <end position="38"/>
    </location>
</feature>
<dbReference type="GO" id="GO:0044218">
    <property type="term" value="C:other organism cell membrane"/>
    <property type="evidence" value="ECO:0007669"/>
    <property type="project" value="UniProtKB-KW"/>
</dbReference>
<keyword evidence="3" id="KW-1052">Target cell membrane</keyword>
<keyword evidence="12" id="KW-1185">Reference proteome</keyword>
<sequence>MMSFEKKKTDQSCCSSSSLIQKSPSTAENHGIDDSAKLGHHCTSNKEKIFDELFDSGYESNIQSKTFLDSDLIDNDLPNDSSKPDASDNIFESKQQKSINFLPAITSSLESTSDSKFQLKQQPKWTDSGCCITESDININEDENLELIYSREDSDENFSSQSNIYGHHENIQVNSLPLESWLKQNNGETLLHLAIIEGLEDVACSIIQHLSPNTSHEILNSYNYLYQNALHLAVLKQQTNLAQQLLLKRCSLLFQDNFGNTPLHIACKYSLFDMCKLILKTAPEETIAKCLEIRNYDGQTCLHLAAYNNDLKSLELMILSGANIDQQEGKSGKTILHWAIENLQVQLVYFLYKNHANMLVQSFSGQTPFDYVLRLLTKNGLHNPTTPLSRVNSRVQILRLSWEYCKKKHISMAQIVSNNRSELISSNNLEDSDSSDNDEETD</sequence>
<gene>
    <name evidence="10" type="ORF">SSS_1970</name>
</gene>
<dbReference type="Proteomes" id="UP000070412">
    <property type="component" value="Unassembled WGS sequence"/>
</dbReference>
<dbReference type="EMBL" id="WVUK01000066">
    <property type="protein sequence ID" value="KAF7487704.1"/>
    <property type="molecule type" value="Genomic_DNA"/>
</dbReference>
<keyword evidence="5" id="KW-0800">Toxin</keyword>
<dbReference type="PROSITE" id="PS50297">
    <property type="entry name" value="ANK_REP_REGION"/>
    <property type="match status" value="1"/>
</dbReference>
<dbReference type="GO" id="GO:0005829">
    <property type="term" value="C:cytosol"/>
    <property type="evidence" value="ECO:0007669"/>
    <property type="project" value="TreeGrafter"/>
</dbReference>
<evidence type="ECO:0000256" key="4">
    <source>
        <dbReference type="ARBA" id="ARBA00022737"/>
    </source>
</evidence>
<keyword evidence="7" id="KW-0472">Membrane</keyword>
<dbReference type="SUPFAM" id="SSF48403">
    <property type="entry name" value="Ankyrin repeat"/>
    <property type="match status" value="1"/>
</dbReference>
<evidence type="ECO:0000256" key="6">
    <source>
        <dbReference type="ARBA" id="ARBA00023043"/>
    </source>
</evidence>
<reference evidence="10" key="2">
    <citation type="submission" date="2020-01" db="EMBL/GenBank/DDBJ databases">
        <authorList>
            <person name="Korhonen P.K.K."/>
            <person name="Guangxu M.G."/>
            <person name="Wang T.W."/>
            <person name="Stroehlein A.J.S."/>
            <person name="Young N.D."/>
            <person name="Ang C.-S.A."/>
            <person name="Fernando D.W.F."/>
            <person name="Lu H.L."/>
            <person name="Taylor S.T."/>
            <person name="Ehtesham M.E.M."/>
            <person name="Najaraj S.H.N."/>
            <person name="Harsha G.H.G."/>
            <person name="Madugundu A.M."/>
            <person name="Renuse S.R."/>
            <person name="Holt D.H."/>
            <person name="Pandey A.P."/>
            <person name="Papenfuss A.P."/>
            <person name="Gasser R.B.G."/>
            <person name="Fischer K.F."/>
        </authorList>
    </citation>
    <scope>NUCLEOTIDE SEQUENCE</scope>
    <source>
        <strain evidence="10">SSS_KF_BRIS2020</strain>
    </source>
</reference>
<evidence type="ECO:0000256" key="3">
    <source>
        <dbReference type="ARBA" id="ARBA00022537"/>
    </source>
</evidence>
<evidence type="ECO:0000256" key="1">
    <source>
        <dbReference type="ARBA" id="ARBA00004175"/>
    </source>
</evidence>
<dbReference type="SMART" id="SM00248">
    <property type="entry name" value="ANK"/>
    <property type="match status" value="5"/>
</dbReference>
<dbReference type="GO" id="GO:0006887">
    <property type="term" value="P:exocytosis"/>
    <property type="evidence" value="ECO:0007669"/>
    <property type="project" value="UniProtKB-KW"/>
</dbReference>
<comment type="subcellular location">
    <subcellularLocation>
        <location evidence="1">Target cell membrane</location>
    </subcellularLocation>
</comment>
<dbReference type="PROSITE" id="PS50088">
    <property type="entry name" value="ANK_REPEAT"/>
    <property type="match status" value="1"/>
</dbReference>
<dbReference type="AlphaFoldDB" id="A0A834QYG9"/>
<evidence type="ECO:0000313" key="12">
    <source>
        <dbReference type="Proteomes" id="UP000070412"/>
    </source>
</evidence>
<dbReference type="GO" id="GO:0071356">
    <property type="term" value="P:cellular response to tumor necrosis factor"/>
    <property type="evidence" value="ECO:0007669"/>
    <property type="project" value="TreeGrafter"/>
</dbReference>
<feature type="compositionally biased region" description="Basic and acidic residues" evidence="9">
    <location>
        <begin position="1"/>
        <end position="10"/>
    </location>
</feature>
<dbReference type="Pfam" id="PF12796">
    <property type="entry name" value="Ank_2"/>
    <property type="match status" value="1"/>
</dbReference>
<evidence type="ECO:0000256" key="7">
    <source>
        <dbReference type="ARBA" id="ARBA00023298"/>
    </source>
</evidence>
<keyword evidence="6 8" id="KW-0040">ANK repeat</keyword>